<evidence type="ECO:0000313" key="2">
    <source>
        <dbReference type="EMBL" id="ACS78392.1"/>
    </source>
</evidence>
<evidence type="ECO:0000259" key="1">
    <source>
        <dbReference type="Pfam" id="PF20285"/>
    </source>
</evidence>
<accession>C6BWE8</accession>
<proteinExistence type="predicted"/>
<organism evidence="2 3">
    <name type="scientific">Maridesulfovibrio salexigens (strain ATCC 14822 / DSM 2638 / NCIMB 8403 / VKM B-1763)</name>
    <name type="common">Desulfovibrio salexigens</name>
    <dbReference type="NCBI Taxonomy" id="526222"/>
    <lineage>
        <taxon>Bacteria</taxon>
        <taxon>Pseudomonadati</taxon>
        <taxon>Thermodesulfobacteriota</taxon>
        <taxon>Desulfovibrionia</taxon>
        <taxon>Desulfovibrionales</taxon>
        <taxon>Desulfovibrionaceae</taxon>
        <taxon>Maridesulfovibrio</taxon>
    </lineage>
</organism>
<dbReference type="AlphaFoldDB" id="C6BWE8"/>
<dbReference type="Pfam" id="PF20285">
    <property type="entry name" value="CTD9"/>
    <property type="match status" value="1"/>
</dbReference>
<protein>
    <recommendedName>
        <fullName evidence="1">ABC-three component systems C-terminal domain-containing protein</fullName>
    </recommendedName>
</protein>
<dbReference type="eggNOG" id="ENOG50331Q5">
    <property type="taxonomic scope" value="Bacteria"/>
</dbReference>
<dbReference type="RefSeq" id="WP_012765918.1">
    <property type="nucleotide sequence ID" value="NC_012881.1"/>
</dbReference>
<evidence type="ECO:0000313" key="3">
    <source>
        <dbReference type="Proteomes" id="UP000002601"/>
    </source>
</evidence>
<reference evidence="2 3" key="1">
    <citation type="submission" date="2009-06" db="EMBL/GenBank/DDBJ databases">
        <title>Complete sequence of Desulfovibrio salexigens DSM 2638.</title>
        <authorList>
            <consortium name="US DOE Joint Genome Institute"/>
            <person name="Lucas S."/>
            <person name="Copeland A."/>
            <person name="Lapidus A."/>
            <person name="Glavina del Rio T."/>
            <person name="Tice H."/>
            <person name="Bruce D."/>
            <person name="Goodwin L."/>
            <person name="Pitluck S."/>
            <person name="Munk A.C."/>
            <person name="Brettin T."/>
            <person name="Detter J.C."/>
            <person name="Han C."/>
            <person name="Tapia R."/>
            <person name="Larimer F."/>
            <person name="Land M."/>
            <person name="Hauser L."/>
            <person name="Kyrpides N."/>
            <person name="Anderson I."/>
            <person name="Wall J.D."/>
            <person name="Arkin A.P."/>
            <person name="Dehal P."/>
            <person name="Chivian D."/>
            <person name="Giles B."/>
            <person name="Hazen T.C."/>
        </authorList>
    </citation>
    <scope>NUCLEOTIDE SEQUENCE [LARGE SCALE GENOMIC DNA]</scope>
    <source>
        <strain evidence="3">ATCC 14822 / DSM 2638 / NCIMB 8403 / VKM B-1763</strain>
    </source>
</reference>
<name>C6BWE8_MARSD</name>
<dbReference type="EMBL" id="CP001649">
    <property type="protein sequence ID" value="ACS78392.1"/>
    <property type="molecule type" value="Genomic_DNA"/>
</dbReference>
<feature type="domain" description="ABC-three component systems C-terminal" evidence="1">
    <location>
        <begin position="71"/>
        <end position="183"/>
    </location>
</feature>
<dbReference type="STRING" id="526222.Desal_0325"/>
<sequence length="189" mass="21487">MINDKNFTGVNARNVAGRDVIEQNTIYSPTSPIMDLLTKLSEGEDTETQDYIDKLKDFMRSNGKESTEIIGLEKKLHNGGAEQYYIEYALECKEEFSKILEKNSTSCYTQEVFAHLMSSIRTKFIHHVRPELSNKKCCEVLNLLHKAVIIPTIQLVIPNPLNINEELICGMLFYLTGNCHVEWGNAGLQ</sequence>
<keyword evidence="3" id="KW-1185">Reference proteome</keyword>
<dbReference type="KEGG" id="dsa:Desal_0325"/>
<dbReference type="OrthoDB" id="9088658at2"/>
<dbReference type="HOGENOM" id="CLU_116771_0_0_7"/>
<dbReference type="InterPro" id="IPR046911">
    <property type="entry name" value="ABC-3C_CTD9"/>
</dbReference>
<gene>
    <name evidence="2" type="ordered locus">Desal_0325</name>
</gene>
<dbReference type="Proteomes" id="UP000002601">
    <property type="component" value="Chromosome"/>
</dbReference>